<organism evidence="5 6">
    <name type="scientific">Geochorda subterranea</name>
    <dbReference type="NCBI Taxonomy" id="3109564"/>
    <lineage>
        <taxon>Bacteria</taxon>
        <taxon>Bacillati</taxon>
        <taxon>Bacillota</taxon>
        <taxon>Limnochordia</taxon>
        <taxon>Limnochordales</taxon>
        <taxon>Geochordaceae</taxon>
        <taxon>Geochorda</taxon>
    </lineage>
</organism>
<dbReference type="InterPro" id="IPR013123">
    <property type="entry name" value="SpoU_subst-bd"/>
</dbReference>
<dbReference type="Proteomes" id="UP001333102">
    <property type="component" value="Chromosome"/>
</dbReference>
<keyword evidence="2 5" id="KW-0489">Methyltransferase</keyword>
<keyword evidence="3" id="KW-0808">Transferase</keyword>
<dbReference type="InterPro" id="IPR001537">
    <property type="entry name" value="SpoU_MeTrfase"/>
</dbReference>
<dbReference type="GO" id="GO:0032259">
    <property type="term" value="P:methylation"/>
    <property type="evidence" value="ECO:0007669"/>
    <property type="project" value="UniProtKB-KW"/>
</dbReference>
<dbReference type="SMART" id="SM00967">
    <property type="entry name" value="SpoU_sub_bind"/>
    <property type="match status" value="1"/>
</dbReference>
<dbReference type="CDD" id="cd18095">
    <property type="entry name" value="SpoU-like_rRNA-MTase"/>
    <property type="match status" value="1"/>
</dbReference>
<dbReference type="Pfam" id="PF00588">
    <property type="entry name" value="SpoU_methylase"/>
    <property type="match status" value="1"/>
</dbReference>
<dbReference type="SUPFAM" id="SSF55315">
    <property type="entry name" value="L30e-like"/>
    <property type="match status" value="1"/>
</dbReference>
<dbReference type="Gene3D" id="3.40.1280.10">
    <property type="match status" value="1"/>
</dbReference>
<dbReference type="InterPro" id="IPR053888">
    <property type="entry name" value="MRM3-like_sub_bind"/>
</dbReference>
<evidence type="ECO:0000259" key="4">
    <source>
        <dbReference type="SMART" id="SM00967"/>
    </source>
</evidence>
<evidence type="ECO:0000256" key="2">
    <source>
        <dbReference type="ARBA" id="ARBA00022603"/>
    </source>
</evidence>
<dbReference type="InterPro" id="IPR029028">
    <property type="entry name" value="Alpha/beta_knot_MTases"/>
</dbReference>
<accession>A0ABZ1BT14</accession>
<name>A0ABZ1BT14_9FIRM</name>
<gene>
    <name evidence="5" type="ORF">VLY81_05815</name>
</gene>
<evidence type="ECO:0000313" key="5">
    <source>
        <dbReference type="EMBL" id="WRP15676.1"/>
    </source>
</evidence>
<dbReference type="Pfam" id="PF22435">
    <property type="entry name" value="MRM3-like_sub_bind"/>
    <property type="match status" value="1"/>
</dbReference>
<dbReference type="SUPFAM" id="SSF75217">
    <property type="entry name" value="alpha/beta knot"/>
    <property type="match status" value="1"/>
</dbReference>
<evidence type="ECO:0000256" key="3">
    <source>
        <dbReference type="ARBA" id="ARBA00022679"/>
    </source>
</evidence>
<reference evidence="6" key="1">
    <citation type="submission" date="2023-12" db="EMBL/GenBank/DDBJ databases">
        <title>Novel isolates from deep terrestrial aquifers shed light on the physiology and ecology of the class Limnochordia.</title>
        <authorList>
            <person name="Karnachuk O.V."/>
            <person name="Lukina A.P."/>
            <person name="Avakyan M.R."/>
            <person name="Kadnikov V."/>
            <person name="Begmatov S."/>
            <person name="Beletsky A.V."/>
            <person name="Mardanov A.V."/>
            <person name="Ravin N.V."/>
        </authorList>
    </citation>
    <scope>NUCLEOTIDE SEQUENCE [LARGE SCALE GENOMIC DNA]</scope>
    <source>
        <strain evidence="6">LN</strain>
    </source>
</reference>
<sequence length="264" mass="27166">MKELRRLLSRPAERRARRQWVLEGVRLIEDAQRAGLIVRHLVVARRLVEAQDGDGAVAALMAEVEQRGGRVSLCSDGIVSLLADTAHPQGVVALVEGELPALPSPGRLAPPVLMLAGVQDPGNVGTILRSAAAAGVGAVVLDAGCADLSHPKVIRASAGAVFRVPAARLTEPGALPTLARQLRGRGWQVLGLEAHGGTPYHAVALGGPVALVAGSEARGIAPDLAAECSGFLTIPLARGIESLNVAAAVAVVLFEAARQRAGRG</sequence>
<evidence type="ECO:0000313" key="6">
    <source>
        <dbReference type="Proteomes" id="UP001333102"/>
    </source>
</evidence>
<proteinExistence type="inferred from homology"/>
<comment type="similarity">
    <text evidence="1">Belongs to the class IV-like SAM-binding methyltransferase superfamily. RNA methyltransferase TrmH family.</text>
</comment>
<dbReference type="GO" id="GO:0008168">
    <property type="term" value="F:methyltransferase activity"/>
    <property type="evidence" value="ECO:0007669"/>
    <property type="project" value="UniProtKB-KW"/>
</dbReference>
<dbReference type="InterPro" id="IPR029064">
    <property type="entry name" value="Ribosomal_eL30-like_sf"/>
</dbReference>
<dbReference type="PANTHER" id="PTHR43191:SF2">
    <property type="entry name" value="RRNA METHYLTRANSFERASE 3, MITOCHONDRIAL"/>
    <property type="match status" value="1"/>
</dbReference>
<dbReference type="InterPro" id="IPR029026">
    <property type="entry name" value="tRNA_m1G_MTases_N"/>
</dbReference>
<protein>
    <submittedName>
        <fullName evidence="5">RNA methyltransferase</fullName>
    </submittedName>
</protein>
<dbReference type="RefSeq" id="WP_324670082.1">
    <property type="nucleotide sequence ID" value="NZ_CP141614.1"/>
</dbReference>
<feature type="domain" description="RNA 2-O ribose methyltransferase substrate binding" evidence="4">
    <location>
        <begin position="21"/>
        <end position="101"/>
    </location>
</feature>
<evidence type="ECO:0000256" key="1">
    <source>
        <dbReference type="ARBA" id="ARBA00007228"/>
    </source>
</evidence>
<dbReference type="Gene3D" id="3.30.1330.30">
    <property type="match status" value="1"/>
</dbReference>
<dbReference type="EMBL" id="CP141614">
    <property type="protein sequence ID" value="WRP15676.1"/>
    <property type="molecule type" value="Genomic_DNA"/>
</dbReference>
<dbReference type="PANTHER" id="PTHR43191">
    <property type="entry name" value="RRNA METHYLTRANSFERASE 3"/>
    <property type="match status" value="1"/>
</dbReference>
<keyword evidence="6" id="KW-1185">Reference proteome</keyword>
<dbReference type="InterPro" id="IPR051259">
    <property type="entry name" value="rRNA_Methyltransferase"/>
</dbReference>